<feature type="domain" description="PUL" evidence="7">
    <location>
        <begin position="572"/>
        <end position="843"/>
    </location>
</feature>
<dbReference type="Gene3D" id="2.130.10.10">
    <property type="entry name" value="YVTN repeat-like/Quinoprotein amine dehydrogenase"/>
    <property type="match status" value="2"/>
</dbReference>
<gene>
    <name evidence="8" type="ORF">SASPL_126073</name>
</gene>
<feature type="repeat" description="WD" evidence="5">
    <location>
        <begin position="19"/>
        <end position="59"/>
    </location>
</feature>
<organism evidence="8">
    <name type="scientific">Salvia splendens</name>
    <name type="common">Scarlet sage</name>
    <dbReference type="NCBI Taxonomy" id="180675"/>
    <lineage>
        <taxon>Eukaryota</taxon>
        <taxon>Viridiplantae</taxon>
        <taxon>Streptophyta</taxon>
        <taxon>Embryophyta</taxon>
        <taxon>Tracheophyta</taxon>
        <taxon>Spermatophyta</taxon>
        <taxon>Magnoliopsida</taxon>
        <taxon>eudicotyledons</taxon>
        <taxon>Gunneridae</taxon>
        <taxon>Pentapetalae</taxon>
        <taxon>asterids</taxon>
        <taxon>lamiids</taxon>
        <taxon>Lamiales</taxon>
        <taxon>Lamiaceae</taxon>
        <taxon>Nepetoideae</taxon>
        <taxon>Mentheae</taxon>
        <taxon>Salviinae</taxon>
        <taxon>Salvia</taxon>
        <taxon>Salvia subgen. Calosphace</taxon>
        <taxon>core Calosphace</taxon>
    </lineage>
</organism>
<dbReference type="InterPro" id="IPR015943">
    <property type="entry name" value="WD40/YVTN_repeat-like_dom_sf"/>
</dbReference>
<accession>A0A8X8XIS3</accession>
<reference evidence="8" key="2">
    <citation type="submission" date="2020-08" db="EMBL/GenBank/DDBJ databases">
        <title>Plant Genome Project.</title>
        <authorList>
            <person name="Zhang R.-G."/>
        </authorList>
    </citation>
    <scope>NUCLEOTIDE SEQUENCE</scope>
    <source>
        <strain evidence="8">Huo1</strain>
        <tissue evidence="8">Leaf</tissue>
    </source>
</reference>
<dbReference type="PROSITE" id="PS51396">
    <property type="entry name" value="PUL"/>
    <property type="match status" value="1"/>
</dbReference>
<evidence type="ECO:0000256" key="4">
    <source>
        <dbReference type="ARBA" id="ARBA00022737"/>
    </source>
</evidence>
<dbReference type="PROSITE" id="PS00678">
    <property type="entry name" value="WD_REPEATS_1"/>
    <property type="match status" value="1"/>
</dbReference>
<dbReference type="GO" id="GO:0010992">
    <property type="term" value="P:ubiquitin recycling"/>
    <property type="evidence" value="ECO:0007669"/>
    <property type="project" value="TreeGrafter"/>
</dbReference>
<protein>
    <recommendedName>
        <fullName evidence="10">Phospholipase A-2-activating protein</fullName>
    </recommendedName>
</protein>
<evidence type="ECO:0000313" key="8">
    <source>
        <dbReference type="EMBL" id="KAG6413364.1"/>
    </source>
</evidence>
<dbReference type="GO" id="GO:0005634">
    <property type="term" value="C:nucleus"/>
    <property type="evidence" value="ECO:0007669"/>
    <property type="project" value="TreeGrafter"/>
</dbReference>
<dbReference type="AlphaFoldDB" id="A0A8X8XIS3"/>
<keyword evidence="9" id="KW-1185">Reference proteome</keyword>
<dbReference type="EMBL" id="PNBA02000009">
    <property type="protein sequence ID" value="KAG6413364.1"/>
    <property type="molecule type" value="Genomic_DNA"/>
</dbReference>
<dbReference type="Pfam" id="PF09070">
    <property type="entry name" value="PFU"/>
    <property type="match status" value="1"/>
</dbReference>
<evidence type="ECO:0000313" key="9">
    <source>
        <dbReference type="Proteomes" id="UP000298416"/>
    </source>
</evidence>
<dbReference type="Gene3D" id="3.10.20.870">
    <property type="entry name" value="PFU (PLAA family ubiquitin binding), C-terminal domain"/>
    <property type="match status" value="1"/>
</dbReference>
<evidence type="ECO:0000259" key="7">
    <source>
        <dbReference type="PROSITE" id="PS51396"/>
    </source>
</evidence>
<evidence type="ECO:0000256" key="3">
    <source>
        <dbReference type="ARBA" id="ARBA00022574"/>
    </source>
</evidence>
<proteinExistence type="predicted"/>
<dbReference type="CDD" id="cd00200">
    <property type="entry name" value="WD40"/>
    <property type="match status" value="1"/>
</dbReference>
<sequence>MASNSMDIDFKEYQLRCQLRGHEDDARGICICGNAGIATSSRDRTVRFWTLDESQKRDYTMSKILLGHTSFVGPLAWIPPNEDFPEGGIMSGGMDTLLLVWNLTTGEKVHTLKGHKLQVTGIALDGSDVVSSSVDWQSLLVCIYIDLLRLVDMAFTERHAECSCFAAIPMPKDSDVTALSAIDVTENYIFIYGAYVFGLKGTLRRWRGSQQVEEWEAHKAAIQAVIKLPSGELVTGNDFIPSFTTSPAVFWFSSSDMTLKLWKGKSCIHTFQGHTDTVRGVAIMPNLGILSASHDGTIRLWALSGELLMEMVGHTSIVYSVDAHASGLIVSASEDCSAKIWKDGICVQSIEHPGCVWDAKFLENGDIVTACSDGIVRIWTVDHERTADTVELDSFTSQISQYKLSRKRVGGLKLEELPGLDSLKTPGSSDGQTKVVREGDNGVAYAWNMREQKWDKIGEVVDGPDDNMKSSMLNGVQYDHVFDVDIGDGEPIRKLPYNRSENPYDVADKWLLNENLPLSYRQQIVEFILQNTGQKDFTPDPLFRDPYTGSSAYVPGAPSKFPDASSSKPSYKHIPKRGMLAFDTAQFDGILKKISEFNSSLLSDPEKKHLSLSDSDMSRFNAIVKILKDTSHYHSSRFADVDVALMLKVLKTWPVALLFPVIDVVRMIVLHPDGAAKLMQHVKDQDDIVIEVIKKVTASPPLPANLLTCLRAVTNLFKNTCYHEWLLNNRAEVLDALSCCCSSSNKNVQLSYATLILNYAVLLIEKKDEEGQSQVLSAALEMAEGETVDSDSRFRAMVAIGSLMLEGLVRRVALDFDVLTIAKTAKSSKEAKIAEIGADIELVAKQS</sequence>
<evidence type="ECO:0008006" key="10">
    <source>
        <dbReference type="Google" id="ProtNLM"/>
    </source>
</evidence>
<dbReference type="FunFam" id="3.10.20.870:FF:000002">
    <property type="entry name" value="Transducin family protein / WD-40 repeat family protein"/>
    <property type="match status" value="1"/>
</dbReference>
<dbReference type="PROSITE" id="PS50082">
    <property type="entry name" value="WD_REPEATS_2"/>
    <property type="match status" value="4"/>
</dbReference>
<dbReference type="GO" id="GO:0005737">
    <property type="term" value="C:cytoplasm"/>
    <property type="evidence" value="ECO:0007669"/>
    <property type="project" value="UniProtKB-SubCell"/>
</dbReference>
<evidence type="ECO:0000259" key="6">
    <source>
        <dbReference type="PROSITE" id="PS51394"/>
    </source>
</evidence>
<dbReference type="InterPro" id="IPR013535">
    <property type="entry name" value="PUL_dom"/>
</dbReference>
<dbReference type="PANTHER" id="PTHR19849">
    <property type="entry name" value="PHOSPHOLIPASE A-2-ACTIVATING PROTEIN"/>
    <property type="match status" value="1"/>
</dbReference>
<keyword evidence="2" id="KW-0963">Cytoplasm</keyword>
<comment type="caution">
    <text evidence="8">The sequence shown here is derived from an EMBL/GenBank/DDBJ whole genome shotgun (WGS) entry which is preliminary data.</text>
</comment>
<name>A0A8X8XIS3_SALSN</name>
<dbReference type="SUPFAM" id="SSF50978">
    <property type="entry name" value="WD40 repeat-like"/>
    <property type="match status" value="1"/>
</dbReference>
<dbReference type="PROSITE" id="PS51394">
    <property type="entry name" value="PFU"/>
    <property type="match status" value="1"/>
</dbReference>
<dbReference type="InterPro" id="IPR011989">
    <property type="entry name" value="ARM-like"/>
</dbReference>
<dbReference type="InterPro" id="IPR015155">
    <property type="entry name" value="PFU"/>
</dbReference>
<dbReference type="PROSITE" id="PS50294">
    <property type="entry name" value="WD_REPEATS_REGION"/>
    <property type="match status" value="1"/>
</dbReference>
<feature type="repeat" description="WD" evidence="5">
    <location>
        <begin position="271"/>
        <end position="301"/>
    </location>
</feature>
<dbReference type="PANTHER" id="PTHR19849:SF0">
    <property type="entry name" value="PHOSPHOLIPASE A-2-ACTIVATING PROTEIN"/>
    <property type="match status" value="1"/>
</dbReference>
<evidence type="ECO:0000256" key="5">
    <source>
        <dbReference type="PROSITE-ProRule" id="PRU00221"/>
    </source>
</evidence>
<feature type="repeat" description="WD" evidence="5">
    <location>
        <begin position="311"/>
        <end position="342"/>
    </location>
</feature>
<dbReference type="InterPro" id="IPR038122">
    <property type="entry name" value="PFU_sf"/>
</dbReference>
<dbReference type="GO" id="GO:0043130">
    <property type="term" value="F:ubiquitin binding"/>
    <property type="evidence" value="ECO:0007669"/>
    <property type="project" value="TreeGrafter"/>
</dbReference>
<evidence type="ECO:0000256" key="1">
    <source>
        <dbReference type="ARBA" id="ARBA00004496"/>
    </source>
</evidence>
<evidence type="ECO:0000256" key="2">
    <source>
        <dbReference type="ARBA" id="ARBA00022490"/>
    </source>
</evidence>
<dbReference type="Pfam" id="PF00400">
    <property type="entry name" value="WD40"/>
    <property type="match status" value="4"/>
</dbReference>
<dbReference type="Pfam" id="PF08324">
    <property type="entry name" value="PUL"/>
    <property type="match status" value="1"/>
</dbReference>
<dbReference type="FunFam" id="1.25.10.10:FF:000250">
    <property type="entry name" value="Phospholipase A-2-activating protein isoform A"/>
    <property type="match status" value="1"/>
</dbReference>
<comment type="subcellular location">
    <subcellularLocation>
        <location evidence="1">Cytoplasm</location>
    </subcellularLocation>
</comment>
<feature type="domain" description="PFU" evidence="6">
    <location>
        <begin position="446"/>
        <end position="542"/>
    </location>
</feature>
<dbReference type="InterPro" id="IPR036322">
    <property type="entry name" value="WD40_repeat_dom_sf"/>
</dbReference>
<keyword evidence="4" id="KW-0677">Repeat</keyword>
<feature type="repeat" description="WD" evidence="5">
    <location>
        <begin position="65"/>
        <end position="111"/>
    </location>
</feature>
<dbReference type="InterPro" id="IPR019775">
    <property type="entry name" value="WD40_repeat_CS"/>
</dbReference>
<reference evidence="8" key="1">
    <citation type="submission" date="2018-01" db="EMBL/GenBank/DDBJ databases">
        <authorList>
            <person name="Mao J.F."/>
        </authorList>
    </citation>
    <scope>NUCLEOTIDE SEQUENCE</scope>
    <source>
        <strain evidence="8">Huo1</strain>
        <tissue evidence="8">Leaf</tissue>
    </source>
</reference>
<dbReference type="Gene3D" id="1.25.10.10">
    <property type="entry name" value="Leucine-rich Repeat Variant"/>
    <property type="match status" value="1"/>
</dbReference>
<dbReference type="SMART" id="SM00320">
    <property type="entry name" value="WD40"/>
    <property type="match status" value="7"/>
</dbReference>
<dbReference type="InterPro" id="IPR001680">
    <property type="entry name" value="WD40_rpt"/>
</dbReference>
<dbReference type="Proteomes" id="UP000298416">
    <property type="component" value="Unassembled WGS sequence"/>
</dbReference>
<keyword evidence="3 5" id="KW-0853">WD repeat</keyword>
<dbReference type="GO" id="GO:0043161">
    <property type="term" value="P:proteasome-mediated ubiquitin-dependent protein catabolic process"/>
    <property type="evidence" value="ECO:0007669"/>
    <property type="project" value="TreeGrafter"/>
</dbReference>